<dbReference type="InterPro" id="IPR001375">
    <property type="entry name" value="Peptidase_S9_cat"/>
</dbReference>
<name>A0A085WWX1_9BACT</name>
<organism evidence="2 3">
    <name type="scientific">Hyalangium minutum</name>
    <dbReference type="NCBI Taxonomy" id="394096"/>
    <lineage>
        <taxon>Bacteria</taxon>
        <taxon>Pseudomonadati</taxon>
        <taxon>Myxococcota</taxon>
        <taxon>Myxococcia</taxon>
        <taxon>Myxococcales</taxon>
        <taxon>Cystobacterineae</taxon>
        <taxon>Archangiaceae</taxon>
        <taxon>Hyalangium</taxon>
    </lineage>
</organism>
<accession>A0A085WWX1</accession>
<evidence type="ECO:0000259" key="1">
    <source>
        <dbReference type="Pfam" id="PF00326"/>
    </source>
</evidence>
<dbReference type="SUPFAM" id="SSF53474">
    <property type="entry name" value="alpha/beta-Hydrolases"/>
    <property type="match status" value="1"/>
</dbReference>
<keyword evidence="3" id="KW-1185">Reference proteome</keyword>
<dbReference type="GO" id="GO:0047617">
    <property type="term" value="F:fatty acyl-CoA hydrolase activity"/>
    <property type="evidence" value="ECO:0007669"/>
    <property type="project" value="TreeGrafter"/>
</dbReference>
<dbReference type="AlphaFoldDB" id="A0A085WWX1"/>
<dbReference type="EMBL" id="JMCB01000001">
    <property type="protein sequence ID" value="KFE72184.1"/>
    <property type="molecule type" value="Genomic_DNA"/>
</dbReference>
<dbReference type="InterPro" id="IPR029058">
    <property type="entry name" value="AB_hydrolase_fold"/>
</dbReference>
<proteinExistence type="predicted"/>
<reference evidence="2 3" key="1">
    <citation type="submission" date="2014-04" db="EMBL/GenBank/DDBJ databases">
        <title>Genome assembly of Hyalangium minutum DSM 14724.</title>
        <authorList>
            <person name="Sharma G."/>
            <person name="Subramanian S."/>
        </authorList>
    </citation>
    <scope>NUCLEOTIDE SEQUENCE [LARGE SCALE GENOMIC DNA]</scope>
    <source>
        <strain evidence="2 3">DSM 14724</strain>
    </source>
</reference>
<comment type="caution">
    <text evidence="2">The sequence shown here is derived from an EMBL/GenBank/DDBJ whole genome shotgun (WGS) entry which is preliminary data.</text>
</comment>
<dbReference type="PANTHER" id="PTHR10824">
    <property type="entry name" value="ACYL-COENZYME A THIOESTERASE-RELATED"/>
    <property type="match status" value="1"/>
</dbReference>
<feature type="domain" description="Peptidase S9 prolyl oligopeptidase catalytic" evidence="1">
    <location>
        <begin position="53"/>
        <end position="211"/>
    </location>
</feature>
<dbReference type="PANTHER" id="PTHR10824:SF4">
    <property type="entry name" value="ACYL-COENZYME A THIOESTERASE 1-LIKE"/>
    <property type="match status" value="1"/>
</dbReference>
<dbReference type="GO" id="GO:0006637">
    <property type="term" value="P:acyl-CoA metabolic process"/>
    <property type="evidence" value="ECO:0007669"/>
    <property type="project" value="TreeGrafter"/>
</dbReference>
<dbReference type="STRING" id="394096.DB31_0445"/>
<keyword evidence="2" id="KW-0378">Hydrolase</keyword>
<sequence length="238" mass="25668">MLLHGSEGGDAGYSNLMAMELASRGFSVLAFAYYHGPGTPNVLANIPLEHTEEAARWLRDSSWVDGNNVGLFGVSRGAEQAILLASLLGDSGPISAVGAHAPFHAVVESFDPETYDFVPGPDGRPLPAWTYRGTVPTPGSPIALENFNGPVFLSHGTRDEVWSVEETRELQRRLLDAGKDPEVHYWPGEGHVLNSAYSAYLNAVSQFFSRALSPLPRSAPRAAMTRFPNALALPETHS</sequence>
<evidence type="ECO:0000313" key="3">
    <source>
        <dbReference type="Proteomes" id="UP000028725"/>
    </source>
</evidence>
<gene>
    <name evidence="2" type="ORF">DB31_0445</name>
</gene>
<dbReference type="Gene3D" id="3.40.50.1820">
    <property type="entry name" value="alpha/beta hydrolase"/>
    <property type="match status" value="1"/>
</dbReference>
<evidence type="ECO:0000313" key="2">
    <source>
        <dbReference type="EMBL" id="KFE72184.1"/>
    </source>
</evidence>
<dbReference type="GO" id="GO:0006508">
    <property type="term" value="P:proteolysis"/>
    <property type="evidence" value="ECO:0007669"/>
    <property type="project" value="InterPro"/>
</dbReference>
<protein>
    <submittedName>
        <fullName evidence="2">Cytosolic acyl coenzyme A thioester hydrolase, inducible</fullName>
    </submittedName>
</protein>
<dbReference type="Pfam" id="PF00326">
    <property type="entry name" value="Peptidase_S9"/>
    <property type="match status" value="1"/>
</dbReference>
<dbReference type="GO" id="GO:0006631">
    <property type="term" value="P:fatty acid metabolic process"/>
    <property type="evidence" value="ECO:0007669"/>
    <property type="project" value="TreeGrafter"/>
</dbReference>
<dbReference type="Proteomes" id="UP000028725">
    <property type="component" value="Unassembled WGS sequence"/>
</dbReference>
<dbReference type="GO" id="GO:0008236">
    <property type="term" value="F:serine-type peptidase activity"/>
    <property type="evidence" value="ECO:0007669"/>
    <property type="project" value="InterPro"/>
</dbReference>
<dbReference type="RefSeq" id="WP_169787000.1">
    <property type="nucleotide sequence ID" value="NZ_JMCB01000001.1"/>
</dbReference>